<dbReference type="InterPro" id="IPR011055">
    <property type="entry name" value="Dup_hybrid_motif"/>
</dbReference>
<dbReference type="CDD" id="cd12797">
    <property type="entry name" value="M23_peptidase"/>
    <property type="match status" value="1"/>
</dbReference>
<dbReference type="Pfam" id="PF01551">
    <property type="entry name" value="Peptidase_M23"/>
    <property type="match status" value="1"/>
</dbReference>
<dbReference type="Gene3D" id="2.70.70.10">
    <property type="entry name" value="Glucose Permease (Domain IIA)"/>
    <property type="match status" value="1"/>
</dbReference>
<accession>A0ABR8X7P6</accession>
<dbReference type="SUPFAM" id="SSF51261">
    <property type="entry name" value="Duplicated hybrid motif"/>
    <property type="match status" value="1"/>
</dbReference>
<comment type="caution">
    <text evidence="2">The sequence shown here is derived from an EMBL/GenBank/DDBJ whole genome shotgun (WGS) entry which is preliminary data.</text>
</comment>
<dbReference type="RefSeq" id="WP_191705887.1">
    <property type="nucleotide sequence ID" value="NZ_JACSQA010000001.1"/>
</dbReference>
<name>A0ABR8X7P6_9BACL</name>
<keyword evidence="3" id="KW-1185">Reference proteome</keyword>
<reference evidence="2 3" key="1">
    <citation type="submission" date="2020-08" db="EMBL/GenBank/DDBJ databases">
        <title>A Genomic Blueprint of the Chicken Gut Microbiome.</title>
        <authorList>
            <person name="Gilroy R."/>
            <person name="Ravi A."/>
            <person name="Getino M."/>
            <person name="Pursley I."/>
            <person name="Horton D.L."/>
            <person name="Alikhan N.-F."/>
            <person name="Baker D."/>
            <person name="Gharbi K."/>
            <person name="Hall N."/>
            <person name="Watson M."/>
            <person name="Adriaenssens E.M."/>
            <person name="Foster-Nyarko E."/>
            <person name="Jarju S."/>
            <person name="Secka A."/>
            <person name="Antonio M."/>
            <person name="Oren A."/>
            <person name="Chaudhuri R."/>
            <person name="La Ragione R.M."/>
            <person name="Hildebrand F."/>
            <person name="Pallen M.J."/>
        </authorList>
    </citation>
    <scope>NUCLEOTIDE SEQUENCE [LARGE SCALE GENOMIC DNA]</scope>
    <source>
        <strain evidence="2 3">Re31</strain>
    </source>
</reference>
<feature type="domain" description="M23ase beta-sheet core" evidence="1">
    <location>
        <begin position="170"/>
        <end position="260"/>
    </location>
</feature>
<evidence type="ECO:0000313" key="2">
    <source>
        <dbReference type="EMBL" id="MBD8025337.1"/>
    </source>
</evidence>
<dbReference type="PANTHER" id="PTHR21666">
    <property type="entry name" value="PEPTIDASE-RELATED"/>
    <property type="match status" value="1"/>
</dbReference>
<dbReference type="PANTHER" id="PTHR21666:SF270">
    <property type="entry name" value="MUREIN HYDROLASE ACTIVATOR ENVC"/>
    <property type="match status" value="1"/>
</dbReference>
<dbReference type="Proteomes" id="UP000640930">
    <property type="component" value="Unassembled WGS sequence"/>
</dbReference>
<gene>
    <name evidence="2" type="ORF">H9636_01580</name>
</gene>
<sequence length="290" mass="33683">MGIFKVITPEEFGAYFLSGEYETIYRQTTEEFQNFISLEQFIELARSFNANVTSYHIKFRTNMLYSIHYVWLDDREEKAISVSFDEKGIIQRLLLKPYMTYPETDKRLTKNIYTMPIKGEWFVFWGGCNEFINYHYLYESQRYAYDLVQVQNNKTYKDNPSKNENYYAFKQEILAPADGKVVKIIKDIEDNVPGEMNPNIPEGNCVIIEHKHKEYSMLAHLKQHSIQVHEGETVTAGQLIGLCGNSGNSSEPHVHFQVMDAVDFTKGNSIRIRFNDGKEPIQGDSVSSIF</sequence>
<dbReference type="InterPro" id="IPR050570">
    <property type="entry name" value="Cell_wall_metabolism_enzyme"/>
</dbReference>
<evidence type="ECO:0000313" key="3">
    <source>
        <dbReference type="Proteomes" id="UP000640930"/>
    </source>
</evidence>
<organism evidence="2 3">
    <name type="scientific">Ureibacillus galli</name>
    <dbReference type="NCBI Taxonomy" id="2762222"/>
    <lineage>
        <taxon>Bacteria</taxon>
        <taxon>Bacillati</taxon>
        <taxon>Bacillota</taxon>
        <taxon>Bacilli</taxon>
        <taxon>Bacillales</taxon>
        <taxon>Caryophanaceae</taxon>
        <taxon>Ureibacillus</taxon>
    </lineage>
</organism>
<evidence type="ECO:0000259" key="1">
    <source>
        <dbReference type="Pfam" id="PF01551"/>
    </source>
</evidence>
<dbReference type="EMBL" id="JACSQA010000001">
    <property type="protein sequence ID" value="MBD8025337.1"/>
    <property type="molecule type" value="Genomic_DNA"/>
</dbReference>
<protein>
    <submittedName>
        <fullName evidence="2">M23 family metallopeptidase</fullName>
    </submittedName>
</protein>
<proteinExistence type="predicted"/>
<dbReference type="InterPro" id="IPR016047">
    <property type="entry name" value="M23ase_b-sheet_dom"/>
</dbReference>